<gene>
    <name evidence="9" type="ORF">GCM10022210_03850</name>
</gene>
<dbReference type="InterPro" id="IPR013783">
    <property type="entry name" value="Ig-like_fold"/>
</dbReference>
<dbReference type="Gene3D" id="1.10.287.130">
    <property type="match status" value="1"/>
</dbReference>
<dbReference type="EC" id="2.7.13.3" evidence="2"/>
<dbReference type="SMART" id="SM00448">
    <property type="entry name" value="REC"/>
    <property type="match status" value="2"/>
</dbReference>
<dbReference type="Pfam" id="PF07495">
    <property type="entry name" value="Y_Y_Y"/>
    <property type="match status" value="1"/>
</dbReference>
<dbReference type="InterPro" id="IPR011006">
    <property type="entry name" value="CheY-like_superfamily"/>
</dbReference>
<dbReference type="InterPro" id="IPR015943">
    <property type="entry name" value="WD40/YVTN_repeat-like_dom_sf"/>
</dbReference>
<keyword evidence="9" id="KW-0808">Transferase</keyword>
<protein>
    <recommendedName>
        <fullName evidence="2">histidine kinase</fullName>
        <ecNumber evidence="2">2.7.13.3</ecNumber>
    </recommendedName>
</protein>
<dbReference type="CDD" id="cd17546">
    <property type="entry name" value="REC_hyHK_CKI1_RcsC-like"/>
    <property type="match status" value="1"/>
</dbReference>
<dbReference type="InterPro" id="IPR003661">
    <property type="entry name" value="HisK_dim/P_dom"/>
</dbReference>
<feature type="modified residue" description="4-aspartylphosphate" evidence="4">
    <location>
        <position position="1184"/>
    </location>
</feature>
<feature type="domain" description="Histidine kinase" evidence="7">
    <location>
        <begin position="893"/>
        <end position="1114"/>
    </location>
</feature>
<dbReference type="Gene3D" id="3.30.565.10">
    <property type="entry name" value="Histidine kinase-like ATPase, C-terminal domain"/>
    <property type="match status" value="1"/>
</dbReference>
<organism evidence="9 10">
    <name type="scientific">Mucilaginibacter dorajii</name>
    <dbReference type="NCBI Taxonomy" id="692994"/>
    <lineage>
        <taxon>Bacteria</taxon>
        <taxon>Pseudomonadati</taxon>
        <taxon>Bacteroidota</taxon>
        <taxon>Sphingobacteriia</taxon>
        <taxon>Sphingobacteriales</taxon>
        <taxon>Sphingobacteriaceae</taxon>
        <taxon>Mucilaginibacter</taxon>
    </lineage>
</organism>
<dbReference type="InterPro" id="IPR036890">
    <property type="entry name" value="HATPase_C_sf"/>
</dbReference>
<dbReference type="PANTHER" id="PTHR43547:SF2">
    <property type="entry name" value="HYBRID SIGNAL TRANSDUCTION HISTIDINE KINASE C"/>
    <property type="match status" value="1"/>
</dbReference>
<dbReference type="EMBL" id="BAAAZC010000004">
    <property type="protein sequence ID" value="GAA3959591.1"/>
    <property type="molecule type" value="Genomic_DNA"/>
</dbReference>
<keyword evidence="3 4" id="KW-0597">Phosphoprotein</keyword>
<evidence type="ECO:0000256" key="3">
    <source>
        <dbReference type="ARBA" id="ARBA00022553"/>
    </source>
</evidence>
<dbReference type="SUPFAM" id="SSF55874">
    <property type="entry name" value="ATPase domain of HSP90 chaperone/DNA topoisomerase II/histidine kinase"/>
    <property type="match status" value="1"/>
</dbReference>
<name>A0ABP7P4G1_9SPHI</name>
<evidence type="ECO:0000256" key="6">
    <source>
        <dbReference type="SAM" id="Phobius"/>
    </source>
</evidence>
<dbReference type="Pfam" id="PF07494">
    <property type="entry name" value="Reg_prop"/>
    <property type="match status" value="10"/>
</dbReference>
<comment type="caution">
    <text evidence="9">The sequence shown here is derived from an EMBL/GenBank/DDBJ whole genome shotgun (WGS) entry which is preliminary data.</text>
</comment>
<dbReference type="InterPro" id="IPR011110">
    <property type="entry name" value="Reg_prop"/>
</dbReference>
<feature type="domain" description="Response regulatory" evidence="8">
    <location>
        <begin position="1134"/>
        <end position="1246"/>
    </location>
</feature>
<dbReference type="RefSeq" id="WP_259090588.1">
    <property type="nucleotide sequence ID" value="NZ_BAAAZC010000004.1"/>
</dbReference>
<keyword evidence="10" id="KW-1185">Reference proteome</keyword>
<evidence type="ECO:0000313" key="10">
    <source>
        <dbReference type="Proteomes" id="UP001500742"/>
    </source>
</evidence>
<dbReference type="Gene3D" id="2.130.10.10">
    <property type="entry name" value="YVTN repeat-like/Quinoprotein amine dehydrogenase"/>
    <property type="match status" value="4"/>
</dbReference>
<keyword evidence="6" id="KW-0812">Transmembrane</keyword>
<feature type="modified residue" description="4-aspartylphosphate" evidence="4">
    <location>
        <position position="1323"/>
    </location>
</feature>
<dbReference type="Pfam" id="PF00072">
    <property type="entry name" value="Response_reg"/>
    <property type="match status" value="2"/>
</dbReference>
<comment type="catalytic activity">
    <reaction evidence="1">
        <text>ATP + protein L-histidine = ADP + protein N-phospho-L-histidine.</text>
        <dbReference type="EC" id="2.7.13.3"/>
    </reaction>
</comment>
<evidence type="ECO:0000313" key="9">
    <source>
        <dbReference type="EMBL" id="GAA3959591.1"/>
    </source>
</evidence>
<feature type="transmembrane region" description="Helical" evidence="6">
    <location>
        <begin position="813"/>
        <end position="834"/>
    </location>
</feature>
<evidence type="ECO:0000259" key="8">
    <source>
        <dbReference type="PROSITE" id="PS50110"/>
    </source>
</evidence>
<keyword evidence="5" id="KW-0175">Coiled coil</keyword>
<dbReference type="GO" id="GO:0016301">
    <property type="term" value="F:kinase activity"/>
    <property type="evidence" value="ECO:0007669"/>
    <property type="project" value="UniProtKB-KW"/>
</dbReference>
<dbReference type="CDD" id="cd00146">
    <property type="entry name" value="PKD"/>
    <property type="match status" value="1"/>
</dbReference>
<dbReference type="PROSITE" id="PS50109">
    <property type="entry name" value="HIS_KIN"/>
    <property type="match status" value="1"/>
</dbReference>
<dbReference type="Gene3D" id="2.60.40.10">
    <property type="entry name" value="Immunoglobulins"/>
    <property type="match status" value="1"/>
</dbReference>
<dbReference type="PANTHER" id="PTHR43547">
    <property type="entry name" value="TWO-COMPONENT HISTIDINE KINASE"/>
    <property type="match status" value="1"/>
</dbReference>
<dbReference type="InterPro" id="IPR001789">
    <property type="entry name" value="Sig_transdc_resp-reg_receiver"/>
</dbReference>
<evidence type="ECO:0000259" key="7">
    <source>
        <dbReference type="PROSITE" id="PS50109"/>
    </source>
</evidence>
<dbReference type="Proteomes" id="UP001500742">
    <property type="component" value="Unassembled WGS sequence"/>
</dbReference>
<dbReference type="SUPFAM" id="SSF63829">
    <property type="entry name" value="Calcium-dependent phosphotriesterase"/>
    <property type="match status" value="3"/>
</dbReference>
<dbReference type="CDD" id="cd16922">
    <property type="entry name" value="HATPase_EvgS-ArcB-TorS-like"/>
    <property type="match status" value="1"/>
</dbReference>
<dbReference type="SMART" id="SM00388">
    <property type="entry name" value="HisKA"/>
    <property type="match status" value="1"/>
</dbReference>
<feature type="domain" description="Response regulatory" evidence="8">
    <location>
        <begin position="1274"/>
        <end position="1389"/>
    </location>
</feature>
<dbReference type="InterPro" id="IPR011123">
    <property type="entry name" value="Y_Y_Y"/>
</dbReference>
<dbReference type="InterPro" id="IPR003594">
    <property type="entry name" value="HATPase_dom"/>
</dbReference>
<evidence type="ECO:0000256" key="2">
    <source>
        <dbReference type="ARBA" id="ARBA00012438"/>
    </source>
</evidence>
<dbReference type="InterPro" id="IPR004358">
    <property type="entry name" value="Sig_transdc_His_kin-like_C"/>
</dbReference>
<accession>A0ABP7P4G1</accession>
<dbReference type="SUPFAM" id="SSF52172">
    <property type="entry name" value="CheY-like"/>
    <property type="match status" value="2"/>
</dbReference>
<evidence type="ECO:0000256" key="1">
    <source>
        <dbReference type="ARBA" id="ARBA00000085"/>
    </source>
</evidence>
<keyword evidence="9" id="KW-0418">Kinase</keyword>
<dbReference type="Gene3D" id="3.40.50.2300">
    <property type="match status" value="2"/>
</dbReference>
<feature type="coiled-coil region" evidence="5">
    <location>
        <begin position="838"/>
        <end position="886"/>
    </location>
</feature>
<keyword evidence="6" id="KW-1133">Transmembrane helix</keyword>
<dbReference type="SUPFAM" id="SSF47384">
    <property type="entry name" value="Homodimeric domain of signal transducing histidine kinase"/>
    <property type="match status" value="1"/>
</dbReference>
<keyword evidence="6" id="KW-0472">Membrane</keyword>
<dbReference type="InterPro" id="IPR036097">
    <property type="entry name" value="HisK_dim/P_sf"/>
</dbReference>
<dbReference type="Pfam" id="PF00512">
    <property type="entry name" value="HisKA"/>
    <property type="match status" value="1"/>
</dbReference>
<dbReference type="CDD" id="cd00082">
    <property type="entry name" value="HisKA"/>
    <property type="match status" value="1"/>
</dbReference>
<dbReference type="SMART" id="SM00387">
    <property type="entry name" value="HATPase_c"/>
    <property type="match status" value="1"/>
</dbReference>
<dbReference type="InterPro" id="IPR005467">
    <property type="entry name" value="His_kinase_dom"/>
</dbReference>
<dbReference type="PROSITE" id="PS50110">
    <property type="entry name" value="RESPONSE_REGULATORY"/>
    <property type="match status" value="2"/>
</dbReference>
<dbReference type="Pfam" id="PF02518">
    <property type="entry name" value="HATPase_c"/>
    <property type="match status" value="1"/>
</dbReference>
<sequence length="1398" mass="157147">MFRWYHSYKAIICIVLLGCIIIPFSGYAQNESLKFLHVGTAEGLSQINVNCIFQDSRGFMWIATRNGLNRYDGYKFTTFRYDSKDSTSLSNNTVTDIVEDTNGNIWLATQGGLNMYQRNTEQFIRHFHDDNDPKSLVNNIINRLLFENGYLWVATQNGGLDRYDIKHNTFEHHPHSDTDPNSLSDNIARTVYRDAQHNLWVGTGNGGLNLYNRKTNTFTHFPFYDAVTKNLSGKNIVSIFEDNSKRLWVGSQADGLFLFDRDTKTFKQFLHDKNGTNSISANTIYALNDDDEGNLWIGTENGGLCVLNKHTGKFSVYEHDEIDNNSINGNSVYGICRDRYGNMWVGAFGGGINLYKKSTASFALYRHNSHPESLSNNYVLDLAEDKDHHIWIGTDGGGLNKFDPVNKTFISYKQQPDGKNGITGNYVLTVKPHPDGKLWIGTWGDGLSILDPKTHIFTNYKHDPAKPNGIAGNNIYYILHTSDNKTWLGAFNDGLDCYNPDTKVFTHYRFNANNPKSISSDRTYVIYEDRKKNLWLGTSDGGLNLFEPKTGTFKRFMHDEKTNSISNNGVTDIYEDHAGKLWIATLSGLDIFDPATGHFTVFTKKEGLPSDIIYAIREDSHGKLWISSNGGLSKFDPVNQSFYNYTIEDGLQGDEYKPHSALKTDDKKIYFGGINGFNVFDPDKVLKQDGFAPLVITSFQLFNKSLTIATGPNDPSPLKKDITDTRNLTLSYKQSVFSFEFAALDYASVDRKQYAYYLEGFDTEWNYIGSHNSASYTNLSPGTYHVKLKYRNSQGLWSPVATPLTITIIPPFWLTWWFEVLAVLAFVGAIYGLFKYRMRTVRRQKENLEKLVQERTESITQLTIEERRSREAAEKAREEAENANKAKSIFLATMSHEIRTPMNGVIGMATLLTNTDLTAEQAEYTETIKQSGDALLTVINDILDFSKIESGNMELEEHDFNIRDCVEGVLDLFADKASQLKIDLIYQIEPEVPEHIIADSMRLRQVLINLVGNAIKFTSEGEIFIGINETSANDDGLELSFTVRDTGIGIPDDKLSRLFKAFSQVDSSTTRKYGGTGLGLVISEKLIHLMGGEISIKSELGTGTTFSFNIKTRAGIKTTPVYANPDVSGLQKKQILVVDDNATNRNIMETLLKHWKFTPLIAKSGTEALAMLTGDNQIELVITDMHMPGMDGAELARKIKADHPGIPMILLSSVDKQSKREVNLFNVVLTKPAKHNLLLKHIIDLLKNESKNAIDQKTKISHLSTELGVQYPMSILIAEDNLINQKVARQILQKMGYQADIAVNGIEALEAVTAKQYDIILMDVQMPEMDGLEATRQIRKNLSIQPVIVAMTANAMVEDKEACLQAGMNDYLSKPMKIAEIVAVLEKYGKLVKEQTNP</sequence>
<dbReference type="PRINTS" id="PR00344">
    <property type="entry name" value="BCTRLSENSOR"/>
</dbReference>
<proteinExistence type="predicted"/>
<reference evidence="10" key="1">
    <citation type="journal article" date="2019" name="Int. J. Syst. Evol. Microbiol.">
        <title>The Global Catalogue of Microorganisms (GCM) 10K type strain sequencing project: providing services to taxonomists for standard genome sequencing and annotation.</title>
        <authorList>
            <consortium name="The Broad Institute Genomics Platform"/>
            <consortium name="The Broad Institute Genome Sequencing Center for Infectious Disease"/>
            <person name="Wu L."/>
            <person name="Ma J."/>
        </authorList>
    </citation>
    <scope>NUCLEOTIDE SEQUENCE [LARGE SCALE GENOMIC DNA]</scope>
    <source>
        <strain evidence="10">JCM 16601</strain>
    </source>
</reference>
<dbReference type="CDD" id="cd00156">
    <property type="entry name" value="REC"/>
    <property type="match status" value="1"/>
</dbReference>
<evidence type="ECO:0000256" key="5">
    <source>
        <dbReference type="SAM" id="Coils"/>
    </source>
</evidence>
<evidence type="ECO:0000256" key="4">
    <source>
        <dbReference type="PROSITE-ProRule" id="PRU00169"/>
    </source>
</evidence>